<dbReference type="Proteomes" id="UP000261540">
    <property type="component" value="Unplaced"/>
</dbReference>
<reference evidence="2" key="1">
    <citation type="submission" date="2025-08" db="UniProtKB">
        <authorList>
            <consortium name="Ensembl"/>
        </authorList>
    </citation>
    <scope>IDENTIFICATION</scope>
</reference>
<evidence type="ECO:0000313" key="2">
    <source>
        <dbReference type="Ensembl" id="ENSPKIP00000013245.1"/>
    </source>
</evidence>
<keyword evidence="3" id="KW-1185">Reference proteome</keyword>
<name>A0A3B3R5Q5_9TELE</name>
<organism evidence="2 3">
    <name type="scientific">Paramormyrops kingsleyae</name>
    <dbReference type="NCBI Taxonomy" id="1676925"/>
    <lineage>
        <taxon>Eukaryota</taxon>
        <taxon>Metazoa</taxon>
        <taxon>Chordata</taxon>
        <taxon>Craniata</taxon>
        <taxon>Vertebrata</taxon>
        <taxon>Euteleostomi</taxon>
        <taxon>Actinopterygii</taxon>
        <taxon>Neopterygii</taxon>
        <taxon>Teleostei</taxon>
        <taxon>Osteoglossocephala</taxon>
        <taxon>Osteoglossomorpha</taxon>
        <taxon>Osteoglossiformes</taxon>
        <taxon>Mormyridae</taxon>
        <taxon>Paramormyrops</taxon>
    </lineage>
</organism>
<dbReference type="AlphaFoldDB" id="A0A3B3R5Q5"/>
<feature type="compositionally biased region" description="Basic and acidic residues" evidence="1">
    <location>
        <begin position="90"/>
        <end position="100"/>
    </location>
</feature>
<proteinExistence type="predicted"/>
<dbReference type="Ensembl" id="ENSPKIT00000037664.1">
    <property type="protein sequence ID" value="ENSPKIP00000013245.1"/>
    <property type="gene ID" value="ENSPKIG00000000752.1"/>
</dbReference>
<dbReference type="GeneTree" id="ENSGT00940000179100"/>
<evidence type="ECO:0000313" key="3">
    <source>
        <dbReference type="Proteomes" id="UP000261540"/>
    </source>
</evidence>
<reference evidence="2" key="2">
    <citation type="submission" date="2025-09" db="UniProtKB">
        <authorList>
            <consortium name="Ensembl"/>
        </authorList>
    </citation>
    <scope>IDENTIFICATION</scope>
</reference>
<sequence length="100" mass="11452">MFLSVLVDWLILDVPKDISEQLRKEKSLLVDVFMQEEKEKLKLIHSLFLKGAGAKSQCEALQVHQRPVRTGKPQRRGRAASFSQFSREPSPIDKVTHPEV</sequence>
<protein>
    <submittedName>
        <fullName evidence="2">Uncharacterized protein</fullName>
    </submittedName>
</protein>
<feature type="compositionally biased region" description="Basic residues" evidence="1">
    <location>
        <begin position="66"/>
        <end position="78"/>
    </location>
</feature>
<feature type="region of interest" description="Disordered" evidence="1">
    <location>
        <begin position="64"/>
        <end position="100"/>
    </location>
</feature>
<evidence type="ECO:0000256" key="1">
    <source>
        <dbReference type="SAM" id="MobiDB-lite"/>
    </source>
</evidence>
<accession>A0A3B3R5Q5</accession>